<protein>
    <recommendedName>
        <fullName evidence="1">Glycosyltransferase subfamily 4-like N-terminal domain-containing protein</fullName>
    </recommendedName>
</protein>
<accession>A0A2W5FFI7</accession>
<reference evidence="2 3" key="1">
    <citation type="submission" date="2017-08" db="EMBL/GenBank/DDBJ databases">
        <title>Infants hospitalized years apart are colonized by the same room-sourced microbial strains.</title>
        <authorList>
            <person name="Brooks B."/>
            <person name="Olm M.R."/>
            <person name="Firek B.A."/>
            <person name="Baker R."/>
            <person name="Thomas B.C."/>
            <person name="Morowitz M.J."/>
            <person name="Banfield J.F."/>
        </authorList>
    </citation>
    <scope>NUCLEOTIDE SEQUENCE [LARGE SCALE GENOMIC DNA]</scope>
    <source>
        <strain evidence="2">S2_012_000_R2_81</strain>
    </source>
</reference>
<name>A0A2W5FFI7_9BURK</name>
<evidence type="ECO:0000313" key="3">
    <source>
        <dbReference type="Proteomes" id="UP000249633"/>
    </source>
</evidence>
<gene>
    <name evidence="2" type="ORF">DI603_16660</name>
</gene>
<evidence type="ECO:0000313" key="2">
    <source>
        <dbReference type="EMBL" id="PZP29692.1"/>
    </source>
</evidence>
<feature type="domain" description="Glycosyltransferase subfamily 4-like N-terminal" evidence="1">
    <location>
        <begin position="23"/>
        <end position="182"/>
    </location>
</feature>
<dbReference type="PANTHER" id="PTHR12526">
    <property type="entry name" value="GLYCOSYLTRANSFERASE"/>
    <property type="match status" value="1"/>
</dbReference>
<dbReference type="SUPFAM" id="SSF53756">
    <property type="entry name" value="UDP-Glycosyltransferase/glycogen phosphorylase"/>
    <property type="match status" value="1"/>
</dbReference>
<comment type="caution">
    <text evidence="2">The sequence shown here is derived from an EMBL/GenBank/DDBJ whole genome shotgun (WGS) entry which is preliminary data.</text>
</comment>
<dbReference type="Pfam" id="PF13439">
    <property type="entry name" value="Glyco_transf_4"/>
    <property type="match status" value="1"/>
</dbReference>
<dbReference type="Gene3D" id="3.40.50.2000">
    <property type="entry name" value="Glycogen Phosphorylase B"/>
    <property type="match status" value="2"/>
</dbReference>
<dbReference type="EMBL" id="QFOD01000017">
    <property type="protein sequence ID" value="PZP29692.1"/>
    <property type="molecule type" value="Genomic_DNA"/>
</dbReference>
<dbReference type="AlphaFoldDB" id="A0A2W5FFI7"/>
<proteinExistence type="predicted"/>
<dbReference type="CDD" id="cd03801">
    <property type="entry name" value="GT4_PimA-like"/>
    <property type="match status" value="1"/>
</dbReference>
<dbReference type="Proteomes" id="UP000249633">
    <property type="component" value="Unassembled WGS sequence"/>
</dbReference>
<dbReference type="GO" id="GO:0016757">
    <property type="term" value="F:glycosyltransferase activity"/>
    <property type="evidence" value="ECO:0007669"/>
    <property type="project" value="UniProtKB-ARBA"/>
</dbReference>
<dbReference type="InterPro" id="IPR028098">
    <property type="entry name" value="Glyco_trans_4-like_N"/>
</dbReference>
<organism evidence="2 3">
    <name type="scientific">Roseateles depolymerans</name>
    <dbReference type="NCBI Taxonomy" id="76731"/>
    <lineage>
        <taxon>Bacteria</taxon>
        <taxon>Pseudomonadati</taxon>
        <taxon>Pseudomonadota</taxon>
        <taxon>Betaproteobacteria</taxon>
        <taxon>Burkholderiales</taxon>
        <taxon>Sphaerotilaceae</taxon>
        <taxon>Roseateles</taxon>
    </lineage>
</organism>
<sequence length="375" mass="41869">MSAGETAANGRIKVLHLLRTLGIGGTERRILRLGQGLDPQQFDVHVMSFFRAEGQSLPWPEERRHAFTMPPGLHWGRMRALAAFIRDQGFHVVHSHNWATMFHGVLAGRMAGVPLVLHGEHGRNEQDRLGIPWKRECAAALLARTATRVVAVNEAIAADIGQRWRLGAERITCIPNGVDIERFAPPQAAAEPEFLIGTVARFDNIKNLPCLVRAFAGLRRARPQAPVRLVLVGTGPQEAELQALAVQCGVADRVSFPGETATPEQWYRRFAVYANTSFSEGMSNSILEAMSCGVPIVASDIAGHRCWLTEGEHALFFRSDDEAALTACLQRLLDAPELRRQLGETNRRHVEAEFDNRLFLTRYAQLYRNLLRREH</sequence>
<evidence type="ECO:0000259" key="1">
    <source>
        <dbReference type="Pfam" id="PF13439"/>
    </source>
</evidence>
<dbReference type="Pfam" id="PF13692">
    <property type="entry name" value="Glyco_trans_1_4"/>
    <property type="match status" value="1"/>
</dbReference>